<accession>A0ABT5AGB3</accession>
<dbReference type="EMBL" id="JAQMUC010000060">
    <property type="protein sequence ID" value="MDB9536324.1"/>
    <property type="molecule type" value="Genomic_DNA"/>
</dbReference>
<proteinExistence type="predicted"/>
<protein>
    <submittedName>
        <fullName evidence="1">Uncharacterized protein</fullName>
    </submittedName>
</protein>
<sequence length="165" mass="19454">MSPNDYRPQLIVLVEDDAHRQIVNGFCLDLNVAIDRIHLLQEARGWVNVKDEFKEKYIQKLRQNVNKHILLIIDRDVYQNREIHVRECIPEDIKNRVFILVFNPNPETLKDNKKDIQKSFKNIGKALATACSERENGLWEHPVLLDNKPELERMILSVKPFLFTN</sequence>
<evidence type="ECO:0000313" key="2">
    <source>
        <dbReference type="Proteomes" id="UP001211249"/>
    </source>
</evidence>
<reference evidence="1 2" key="1">
    <citation type="submission" date="2023-01" db="EMBL/GenBank/DDBJ databases">
        <title>Genomes from the Australian National Cyanobacteria Reference Collection.</title>
        <authorList>
            <person name="Willis A."/>
            <person name="Lee E.M.F."/>
        </authorList>
    </citation>
    <scope>NUCLEOTIDE SEQUENCE [LARGE SCALE GENOMIC DNA]</scope>
    <source>
        <strain evidence="1 2">CS-1226</strain>
    </source>
</reference>
<gene>
    <name evidence="1" type="ORF">PN451_10880</name>
</gene>
<comment type="caution">
    <text evidence="1">The sequence shown here is derived from an EMBL/GenBank/DDBJ whole genome shotgun (WGS) entry which is preliminary data.</text>
</comment>
<evidence type="ECO:0000313" key="1">
    <source>
        <dbReference type="EMBL" id="MDB9536324.1"/>
    </source>
</evidence>
<dbReference type="RefSeq" id="WP_271796140.1">
    <property type="nucleotide sequence ID" value="NZ_JAQMUC010000060.1"/>
</dbReference>
<keyword evidence="2" id="KW-1185">Reference proteome</keyword>
<name>A0ABT5AGB3_9CYAN</name>
<dbReference type="Proteomes" id="UP001211249">
    <property type="component" value="Unassembled WGS sequence"/>
</dbReference>
<organism evidence="1 2">
    <name type="scientific">Dolichospermum planctonicum CS-1226</name>
    <dbReference type="NCBI Taxonomy" id="3021751"/>
    <lineage>
        <taxon>Bacteria</taxon>
        <taxon>Bacillati</taxon>
        <taxon>Cyanobacteriota</taxon>
        <taxon>Cyanophyceae</taxon>
        <taxon>Nostocales</taxon>
        <taxon>Aphanizomenonaceae</taxon>
        <taxon>Dolichospermum</taxon>
        <taxon>Dolichospermum planctonicum</taxon>
    </lineage>
</organism>